<dbReference type="Gene3D" id="3.40.710.10">
    <property type="entry name" value="DD-peptidase/beta-lactamase superfamily"/>
    <property type="match status" value="1"/>
</dbReference>
<comment type="caution">
    <text evidence="2">The sequence shown here is derived from an EMBL/GenBank/DDBJ whole genome shotgun (WGS) entry which is preliminary data.</text>
</comment>
<dbReference type="EMBL" id="LAZR01012038">
    <property type="protein sequence ID" value="KKM46469.1"/>
    <property type="molecule type" value="Genomic_DNA"/>
</dbReference>
<dbReference type="SUPFAM" id="SSF56601">
    <property type="entry name" value="beta-lactamase/transpeptidase-like"/>
    <property type="match status" value="1"/>
</dbReference>
<dbReference type="AlphaFoldDB" id="A0A0F9L470"/>
<feature type="domain" description="Beta-lactamase-related" evidence="1">
    <location>
        <begin position="3"/>
        <end position="63"/>
    </location>
</feature>
<protein>
    <recommendedName>
        <fullName evidence="1">Beta-lactamase-related domain-containing protein</fullName>
    </recommendedName>
</protein>
<feature type="non-terminal residue" evidence="2">
    <location>
        <position position="63"/>
    </location>
</feature>
<dbReference type="InterPro" id="IPR012338">
    <property type="entry name" value="Beta-lactam/transpept-like"/>
</dbReference>
<name>A0A0F9L470_9ZZZZ</name>
<proteinExistence type="predicted"/>
<dbReference type="InterPro" id="IPR001466">
    <property type="entry name" value="Beta-lactam-related"/>
</dbReference>
<reference evidence="2" key="1">
    <citation type="journal article" date="2015" name="Nature">
        <title>Complex archaea that bridge the gap between prokaryotes and eukaryotes.</title>
        <authorList>
            <person name="Spang A."/>
            <person name="Saw J.H."/>
            <person name="Jorgensen S.L."/>
            <person name="Zaremba-Niedzwiedzka K."/>
            <person name="Martijn J."/>
            <person name="Lind A.E."/>
            <person name="van Eijk R."/>
            <person name="Schleper C."/>
            <person name="Guy L."/>
            <person name="Ettema T.J."/>
        </authorList>
    </citation>
    <scope>NUCLEOTIDE SEQUENCE</scope>
</reference>
<organism evidence="2">
    <name type="scientific">marine sediment metagenome</name>
    <dbReference type="NCBI Taxonomy" id="412755"/>
    <lineage>
        <taxon>unclassified sequences</taxon>
        <taxon>metagenomes</taxon>
        <taxon>ecological metagenomes</taxon>
    </lineage>
</organism>
<evidence type="ECO:0000259" key="1">
    <source>
        <dbReference type="Pfam" id="PF00144"/>
    </source>
</evidence>
<accession>A0A0F9L470</accession>
<sequence length="63" mass="7423">MEKNITIQNLLTHTSGLPDRFYLIGYSEGYLNQDILERLIQHRLLDFMPGKKYKYSNSGFNLL</sequence>
<dbReference type="Pfam" id="PF00144">
    <property type="entry name" value="Beta-lactamase"/>
    <property type="match status" value="1"/>
</dbReference>
<evidence type="ECO:0000313" key="2">
    <source>
        <dbReference type="EMBL" id="KKM46469.1"/>
    </source>
</evidence>
<gene>
    <name evidence="2" type="ORF">LCGC14_1559980</name>
</gene>